<feature type="binding site" evidence="10">
    <location>
        <begin position="408"/>
        <end position="409"/>
    </location>
    <ligand>
        <name>substrate</name>
    </ligand>
</feature>
<evidence type="ECO:0000256" key="6">
    <source>
        <dbReference type="ARBA" id="ARBA00023277"/>
    </source>
</evidence>
<reference evidence="13 14" key="1">
    <citation type="journal article" date="2012" name="Stand. Genomic Sci.">
        <title>Complete genome sequence of Marinomonas posidonica type strain (IVIA-Po-181(T)).</title>
        <authorList>
            <person name="Lucas-Elio P."/>
            <person name="Goodwin L."/>
            <person name="Woyke T."/>
            <person name="Pitluck S."/>
            <person name="Nolan M."/>
            <person name="Kyrpides N.C."/>
            <person name="Detter J.C."/>
            <person name="Copeland A."/>
            <person name="Lu M."/>
            <person name="Bruce D."/>
            <person name="Detter C."/>
            <person name="Tapia R."/>
            <person name="Han S."/>
            <person name="Land M.L."/>
            <person name="Ivanova N."/>
            <person name="Mikhailova N."/>
            <person name="Johnston A.W."/>
            <person name="Sanchez-Amat A."/>
        </authorList>
    </citation>
    <scope>NUCLEOTIDE SEQUENCE [LARGE SCALE GENOMIC DNA]</scope>
    <source>
        <strain evidence="14">CECT 7376 / NCIMB 14433 / IVIA-Po-181</strain>
    </source>
</reference>
<dbReference type="GO" id="GO:0008422">
    <property type="term" value="F:beta-glucosidase activity"/>
    <property type="evidence" value="ECO:0007669"/>
    <property type="project" value="UniProtKB-EC"/>
</dbReference>
<dbReference type="InterPro" id="IPR001360">
    <property type="entry name" value="Glyco_hydro_1"/>
</dbReference>
<dbReference type="NCBIfam" id="TIGR03356">
    <property type="entry name" value="BGL"/>
    <property type="match status" value="1"/>
</dbReference>
<dbReference type="Pfam" id="PF00232">
    <property type="entry name" value="Glyco_hydro_1"/>
    <property type="match status" value="1"/>
</dbReference>
<dbReference type="PANTHER" id="PTHR10353:SF36">
    <property type="entry name" value="LP05116P"/>
    <property type="match status" value="1"/>
</dbReference>
<evidence type="ECO:0000256" key="3">
    <source>
        <dbReference type="ARBA" id="ARBA00012744"/>
    </source>
</evidence>
<dbReference type="FunFam" id="3.20.20.80:FF:000004">
    <property type="entry name" value="Beta-glucosidase 6-phospho-beta-glucosidase"/>
    <property type="match status" value="1"/>
</dbReference>
<dbReference type="AlphaFoldDB" id="F6CUI3"/>
<dbReference type="InterPro" id="IPR033132">
    <property type="entry name" value="GH_1_N_CS"/>
</dbReference>
<feature type="binding site" evidence="10">
    <location>
        <position position="126"/>
    </location>
    <ligand>
        <name>substrate</name>
    </ligand>
</feature>
<proteinExistence type="inferred from homology"/>
<keyword evidence="8" id="KW-0624">Polysaccharide degradation</keyword>
<protein>
    <recommendedName>
        <fullName evidence="3 12">Beta-glucosidase</fullName>
        <ecNumber evidence="3 12">3.2.1.21</ecNumber>
    </recommendedName>
</protein>
<dbReference type="EC" id="3.2.1.21" evidence="3 12"/>
<evidence type="ECO:0000313" key="14">
    <source>
        <dbReference type="Proteomes" id="UP000009230"/>
    </source>
</evidence>
<dbReference type="InterPro" id="IPR017736">
    <property type="entry name" value="Glyco_hydro_1_beta-glucosidase"/>
</dbReference>
<evidence type="ECO:0000256" key="2">
    <source>
        <dbReference type="ARBA" id="ARBA00010838"/>
    </source>
</evidence>
<feature type="binding site" evidence="10">
    <location>
        <position position="299"/>
    </location>
    <ligand>
        <name>substrate</name>
    </ligand>
</feature>
<name>F6CUI3_MARPP</name>
<dbReference type="KEGG" id="mpc:Mar181_3387"/>
<evidence type="ECO:0000256" key="1">
    <source>
        <dbReference type="ARBA" id="ARBA00000448"/>
    </source>
</evidence>
<keyword evidence="14" id="KW-1185">Reference proteome</keyword>
<evidence type="ECO:0000256" key="10">
    <source>
        <dbReference type="PIRSR" id="PIRSR617736-2"/>
    </source>
</evidence>
<evidence type="ECO:0000313" key="13">
    <source>
        <dbReference type="EMBL" id="AEF56403.1"/>
    </source>
</evidence>
<dbReference type="eggNOG" id="COG2723">
    <property type="taxonomic scope" value="Bacteria"/>
</dbReference>
<dbReference type="HOGENOM" id="CLU_001859_0_1_6"/>
<dbReference type="Proteomes" id="UP000009230">
    <property type="component" value="Chromosome"/>
</dbReference>
<feature type="active site" description="Proton donor" evidence="9">
    <location>
        <position position="171"/>
    </location>
</feature>
<dbReference type="SUPFAM" id="SSF51445">
    <property type="entry name" value="(Trans)glycosidases"/>
    <property type="match status" value="1"/>
</dbReference>
<dbReference type="InterPro" id="IPR017853">
    <property type="entry name" value="GH"/>
</dbReference>
<accession>F6CUI3</accession>
<dbReference type="PROSITE" id="PS00653">
    <property type="entry name" value="GLYCOSYL_HYDROL_F1_2"/>
    <property type="match status" value="1"/>
</dbReference>
<evidence type="ECO:0000256" key="11">
    <source>
        <dbReference type="PROSITE-ProRule" id="PRU10055"/>
    </source>
</evidence>
<organism evidence="13 14">
    <name type="scientific">Marinomonas posidonica (strain CECT 7376 / NCIMB 14433 / IVIA-Po-181)</name>
    <dbReference type="NCBI Taxonomy" id="491952"/>
    <lineage>
        <taxon>Bacteria</taxon>
        <taxon>Pseudomonadati</taxon>
        <taxon>Pseudomonadota</taxon>
        <taxon>Gammaproteobacteria</taxon>
        <taxon>Oceanospirillales</taxon>
        <taxon>Oceanospirillaceae</taxon>
        <taxon>Marinomonas</taxon>
    </lineage>
</organism>
<comment type="catalytic activity">
    <reaction evidence="1 12">
        <text>Hydrolysis of terminal, non-reducing beta-D-glucosyl residues with release of beta-D-glucose.</text>
        <dbReference type="EC" id="3.2.1.21"/>
    </reaction>
</comment>
<evidence type="ECO:0000256" key="12">
    <source>
        <dbReference type="RuleBase" id="RU361175"/>
    </source>
</evidence>
<dbReference type="GO" id="GO:0030245">
    <property type="term" value="P:cellulose catabolic process"/>
    <property type="evidence" value="ECO:0007669"/>
    <property type="project" value="UniProtKB-KW"/>
</dbReference>
<dbReference type="STRING" id="491952.Mar181_3387"/>
<sequence length="447" mass="50743">MTISLPKHSKMLTPDFTFGVATASFQIEGANTTDGRLTSIWDTFCATPGKVLNGDDGSIACDHYHRWEEDVDLICSLGVDAYRLSIAWPRLMDEKGQANEKGLAFYRQLLKALKAKGLKTFVTLYHWDLPQHLEDHGGWVNRETAFQFVKYAQLATKELGEWVDAWATFNEPFCAAILGYEYGIHAPGLTSPRFGRQAAHHILLAHGLALPVIRENCPNSQVGIVLNMNQTYPASTKSEDQFAALVREALDNQFFIEPLLKGQYPKLLEKVLPDHLPTILPGDLDIISRPIDFLGMNFYTCNHNEYDEKTLFRDVKNKQQVEYTDIGWEIAPQAFSELLINLNKQYDLPPMYITENGAACADVMEHGEINDDQRVRYLNGHINAVNDAIMAGVDIRGYFAWSLMDNFEWAEGYSKRFGLCYVDYETQKRTIKRSGYAYQALLNNRSN</sequence>
<keyword evidence="4 12" id="KW-0378">Hydrolase</keyword>
<dbReference type="EMBL" id="CP002771">
    <property type="protein sequence ID" value="AEF56403.1"/>
    <property type="molecule type" value="Genomic_DNA"/>
</dbReference>
<dbReference type="PROSITE" id="PS00572">
    <property type="entry name" value="GLYCOSYL_HYDROL_F1_1"/>
    <property type="match status" value="1"/>
</dbReference>
<evidence type="ECO:0000256" key="4">
    <source>
        <dbReference type="ARBA" id="ARBA00022801"/>
    </source>
</evidence>
<evidence type="ECO:0000256" key="9">
    <source>
        <dbReference type="PIRSR" id="PIRSR617736-1"/>
    </source>
</evidence>
<dbReference type="RefSeq" id="WP_013797869.1">
    <property type="nucleotide sequence ID" value="NC_015559.1"/>
</dbReference>
<keyword evidence="5" id="KW-0136">Cellulose degradation</keyword>
<dbReference type="PRINTS" id="PR00131">
    <property type="entry name" value="GLHYDRLASE1"/>
</dbReference>
<evidence type="ECO:0000256" key="7">
    <source>
        <dbReference type="ARBA" id="ARBA00023295"/>
    </source>
</evidence>
<keyword evidence="7 12" id="KW-0326">Glycosidase</keyword>
<evidence type="ECO:0000256" key="8">
    <source>
        <dbReference type="ARBA" id="ARBA00023326"/>
    </source>
</evidence>
<comment type="similarity">
    <text evidence="2 12">Belongs to the glycosyl hydrolase 1 family.</text>
</comment>
<gene>
    <name evidence="13" type="ordered locus">Mar181_3387</name>
</gene>
<feature type="binding site" evidence="10">
    <location>
        <position position="401"/>
    </location>
    <ligand>
        <name>substrate</name>
    </ligand>
</feature>
<dbReference type="Gene3D" id="3.20.20.80">
    <property type="entry name" value="Glycosidases"/>
    <property type="match status" value="1"/>
</dbReference>
<dbReference type="InterPro" id="IPR018120">
    <property type="entry name" value="Glyco_hydro_1_AS"/>
</dbReference>
<keyword evidence="6" id="KW-0119">Carbohydrate metabolism</keyword>
<dbReference type="PANTHER" id="PTHR10353">
    <property type="entry name" value="GLYCOSYL HYDROLASE"/>
    <property type="match status" value="1"/>
</dbReference>
<feature type="binding site" evidence="10">
    <location>
        <position position="170"/>
    </location>
    <ligand>
        <name>substrate</name>
    </ligand>
</feature>
<evidence type="ECO:0000256" key="5">
    <source>
        <dbReference type="ARBA" id="ARBA00023001"/>
    </source>
</evidence>
<feature type="binding site" evidence="10">
    <location>
        <position position="26"/>
    </location>
    <ligand>
        <name>substrate</name>
    </ligand>
</feature>
<feature type="active site" description="Nucleophile" evidence="9 11">
    <location>
        <position position="355"/>
    </location>
</feature>
<dbReference type="OrthoDB" id="9765195at2"/>